<keyword evidence="2" id="KW-0012">Acyltransferase</keyword>
<dbReference type="PANTHER" id="PTHR43072">
    <property type="entry name" value="N-ACETYLTRANSFERASE"/>
    <property type="match status" value="1"/>
</dbReference>
<evidence type="ECO:0000259" key="3">
    <source>
        <dbReference type="PROSITE" id="PS51186"/>
    </source>
</evidence>
<dbReference type="NCBIfam" id="NF040503">
    <property type="entry name" value="resist_ArsN1a"/>
    <property type="match status" value="1"/>
</dbReference>
<evidence type="ECO:0000313" key="4">
    <source>
        <dbReference type="EMBL" id="MDI3236283.1"/>
    </source>
</evidence>
<reference evidence="4 5" key="1">
    <citation type="submission" date="2023-04" db="EMBL/GenBank/DDBJ databases">
        <title>Antarctic isolates genomes.</title>
        <authorList>
            <person name="Dimov S.G."/>
        </authorList>
    </citation>
    <scope>NUCLEOTIDE SEQUENCE [LARGE SCALE GENOMIC DNA]</scope>
    <source>
        <strain evidence="4 5">AL19</strain>
    </source>
</reference>
<dbReference type="PANTHER" id="PTHR43072:SF23">
    <property type="entry name" value="UPF0039 PROTEIN C11D3.02C"/>
    <property type="match status" value="1"/>
</dbReference>
<proteinExistence type="predicted"/>
<comment type="caution">
    <text evidence="4">The sequence shown here is derived from an EMBL/GenBank/DDBJ whole genome shotgun (WGS) entry which is preliminary data.</text>
</comment>
<dbReference type="InterPro" id="IPR016181">
    <property type="entry name" value="Acyl_CoA_acyltransferase"/>
</dbReference>
<dbReference type="Gene3D" id="3.40.630.30">
    <property type="match status" value="1"/>
</dbReference>
<sequence>MMIRPVQEADLKDILAIYNEGIEDRIATLETDTKDLSFMEDWYQERTTRYAGFVAYEGTTILGFISLDPYNPRPVYQSVGELSVYITRTHRGQGIGRQLLRIIEEHAITQGFHKLILFTFPFNKLGQKLYIRSGFRIVGTFKEQGMLNGYYVDVLAMEKLLPKTIDDQI</sequence>
<gene>
    <name evidence="4" type="ORF">QK289_14815</name>
</gene>
<dbReference type="PROSITE" id="PS51186">
    <property type="entry name" value="GNAT"/>
    <property type="match status" value="1"/>
</dbReference>
<dbReference type="Proteomes" id="UP001243286">
    <property type="component" value="Unassembled WGS sequence"/>
</dbReference>
<name>A0ABT6R657_9BACL</name>
<dbReference type="RefSeq" id="WP_282357290.1">
    <property type="nucleotide sequence ID" value="NZ_JASBQV010000035.1"/>
</dbReference>
<accession>A0ABT6R657</accession>
<protein>
    <submittedName>
        <fullName evidence="4">Arsinothricin resistance N-acetyltransferase ArsN1</fullName>
    </submittedName>
</protein>
<dbReference type="InterPro" id="IPR000182">
    <property type="entry name" value="GNAT_dom"/>
</dbReference>
<dbReference type="SUPFAM" id="SSF55729">
    <property type="entry name" value="Acyl-CoA N-acyltransferases (Nat)"/>
    <property type="match status" value="1"/>
</dbReference>
<dbReference type="Pfam" id="PF00583">
    <property type="entry name" value="Acetyltransf_1"/>
    <property type="match status" value="1"/>
</dbReference>
<keyword evidence="5" id="KW-1185">Reference proteome</keyword>
<dbReference type="EMBL" id="JASBQV010000035">
    <property type="protein sequence ID" value="MDI3236283.1"/>
    <property type="molecule type" value="Genomic_DNA"/>
</dbReference>
<evidence type="ECO:0000256" key="2">
    <source>
        <dbReference type="ARBA" id="ARBA00023315"/>
    </source>
</evidence>
<keyword evidence="1" id="KW-0808">Transferase</keyword>
<feature type="domain" description="N-acetyltransferase" evidence="3">
    <location>
        <begin position="1"/>
        <end position="162"/>
    </location>
</feature>
<organism evidence="4 5">
    <name type="scientific">Exiguobacterium antarcticum</name>
    <dbReference type="NCBI Taxonomy" id="132920"/>
    <lineage>
        <taxon>Bacteria</taxon>
        <taxon>Bacillati</taxon>
        <taxon>Bacillota</taxon>
        <taxon>Bacilli</taxon>
        <taxon>Bacillales</taxon>
        <taxon>Bacillales Family XII. Incertae Sedis</taxon>
        <taxon>Exiguobacterium</taxon>
    </lineage>
</organism>
<dbReference type="CDD" id="cd04301">
    <property type="entry name" value="NAT_SF"/>
    <property type="match status" value="1"/>
</dbReference>
<evidence type="ECO:0000313" key="5">
    <source>
        <dbReference type="Proteomes" id="UP001243286"/>
    </source>
</evidence>
<evidence type="ECO:0000256" key="1">
    <source>
        <dbReference type="ARBA" id="ARBA00022679"/>
    </source>
</evidence>